<name>A0A0N0GPV0_9NEIS</name>
<dbReference type="CDD" id="cd04301">
    <property type="entry name" value="NAT_SF"/>
    <property type="match status" value="1"/>
</dbReference>
<organism evidence="4 5">
    <name type="scientific">Amantichitinum ursilacus</name>
    <dbReference type="NCBI Taxonomy" id="857265"/>
    <lineage>
        <taxon>Bacteria</taxon>
        <taxon>Pseudomonadati</taxon>
        <taxon>Pseudomonadota</taxon>
        <taxon>Betaproteobacteria</taxon>
        <taxon>Neisseriales</taxon>
        <taxon>Chitinibacteraceae</taxon>
        <taxon>Amantichitinum</taxon>
    </lineage>
</organism>
<dbReference type="STRING" id="857265.WG78_06955"/>
<dbReference type="EMBL" id="LAQT01000004">
    <property type="protein sequence ID" value="KPC53842.1"/>
    <property type="molecule type" value="Genomic_DNA"/>
</dbReference>
<comment type="caution">
    <text evidence="4">The sequence shown here is derived from an EMBL/GenBank/DDBJ whole genome shotgun (WGS) entry which is preliminary data.</text>
</comment>
<evidence type="ECO:0000313" key="5">
    <source>
        <dbReference type="Proteomes" id="UP000037939"/>
    </source>
</evidence>
<dbReference type="RefSeq" id="WP_053937082.1">
    <property type="nucleotide sequence ID" value="NZ_LAQT01000004.1"/>
</dbReference>
<dbReference type="InterPro" id="IPR050832">
    <property type="entry name" value="Bact_Acetyltransf"/>
</dbReference>
<gene>
    <name evidence="4" type="primary">yjaB</name>
    <name evidence="4" type="ORF">WG78_06955</name>
</gene>
<feature type="domain" description="N-acetyltransferase" evidence="3">
    <location>
        <begin position="3"/>
        <end position="167"/>
    </location>
</feature>
<dbReference type="Pfam" id="PF00583">
    <property type="entry name" value="Acetyltransf_1"/>
    <property type="match status" value="1"/>
</dbReference>
<keyword evidence="1 4" id="KW-0808">Transferase</keyword>
<proteinExistence type="predicted"/>
<sequence>MSYVVRRAVSADHIAISEIAKRTFALACPPQTPATEIATYIAQNLQSEDFLRMSTDPSVSLWVALHKDVPIGFSLIKHQPEPLQIARADGIPELSKCYVLVEHHGAGVASLLVQRSLEQLHGPVRLTVSEANARAIAFYQRNGFEIIGETTFQVGDDLHRDWVMRRG</sequence>
<dbReference type="EC" id="2.3.1.-" evidence="4"/>
<accession>A0A0N0GPV0</accession>
<dbReference type="InterPro" id="IPR016181">
    <property type="entry name" value="Acyl_CoA_acyltransferase"/>
</dbReference>
<protein>
    <submittedName>
        <fullName evidence="4">Putative N-acetyltransferase YjaB</fullName>
        <ecNumber evidence="4">2.3.1.-</ecNumber>
    </submittedName>
</protein>
<dbReference type="Proteomes" id="UP000037939">
    <property type="component" value="Unassembled WGS sequence"/>
</dbReference>
<dbReference type="PANTHER" id="PTHR43877">
    <property type="entry name" value="AMINOALKYLPHOSPHONATE N-ACETYLTRANSFERASE-RELATED-RELATED"/>
    <property type="match status" value="1"/>
</dbReference>
<dbReference type="PROSITE" id="PS51186">
    <property type="entry name" value="GNAT"/>
    <property type="match status" value="1"/>
</dbReference>
<dbReference type="GO" id="GO:0016747">
    <property type="term" value="F:acyltransferase activity, transferring groups other than amino-acyl groups"/>
    <property type="evidence" value="ECO:0007669"/>
    <property type="project" value="InterPro"/>
</dbReference>
<dbReference type="AlphaFoldDB" id="A0A0N0GPV0"/>
<dbReference type="InterPro" id="IPR000182">
    <property type="entry name" value="GNAT_dom"/>
</dbReference>
<dbReference type="SUPFAM" id="SSF55729">
    <property type="entry name" value="Acyl-CoA N-acyltransferases (Nat)"/>
    <property type="match status" value="1"/>
</dbReference>
<reference evidence="4 5" key="1">
    <citation type="submission" date="2015-07" db="EMBL/GenBank/DDBJ databases">
        <title>Draft genome sequence of the Amantichitinum ursilacus IGB-41, a new chitin-degrading bacterium.</title>
        <authorList>
            <person name="Kirstahler P."/>
            <person name="Guenther M."/>
            <person name="Grumaz C."/>
            <person name="Rupp S."/>
            <person name="Zibek S."/>
            <person name="Sohn K."/>
        </authorList>
    </citation>
    <scope>NUCLEOTIDE SEQUENCE [LARGE SCALE GENOMIC DNA]</scope>
    <source>
        <strain evidence="4 5">IGB-41</strain>
    </source>
</reference>
<dbReference type="Gene3D" id="3.40.630.30">
    <property type="match status" value="1"/>
</dbReference>
<keyword evidence="5" id="KW-1185">Reference proteome</keyword>
<evidence type="ECO:0000256" key="2">
    <source>
        <dbReference type="ARBA" id="ARBA00023315"/>
    </source>
</evidence>
<dbReference type="OrthoDB" id="8602780at2"/>
<keyword evidence="2 4" id="KW-0012">Acyltransferase</keyword>
<evidence type="ECO:0000259" key="3">
    <source>
        <dbReference type="PROSITE" id="PS51186"/>
    </source>
</evidence>
<evidence type="ECO:0000256" key="1">
    <source>
        <dbReference type="ARBA" id="ARBA00022679"/>
    </source>
</evidence>
<evidence type="ECO:0000313" key="4">
    <source>
        <dbReference type="EMBL" id="KPC53842.1"/>
    </source>
</evidence>